<evidence type="ECO:0000313" key="2">
    <source>
        <dbReference type="EMBL" id="GBP58781.1"/>
    </source>
</evidence>
<gene>
    <name evidence="2" type="ORF">EVAR_25854_1</name>
</gene>
<dbReference type="AlphaFoldDB" id="A0A4C1X4X1"/>
<accession>A0A4C1X4X1</accession>
<evidence type="ECO:0000313" key="3">
    <source>
        <dbReference type="Proteomes" id="UP000299102"/>
    </source>
</evidence>
<keyword evidence="3" id="KW-1185">Reference proteome</keyword>
<feature type="region of interest" description="Disordered" evidence="1">
    <location>
        <begin position="1"/>
        <end position="21"/>
    </location>
</feature>
<comment type="caution">
    <text evidence="2">The sequence shown here is derived from an EMBL/GenBank/DDBJ whole genome shotgun (WGS) entry which is preliminary data.</text>
</comment>
<reference evidence="2 3" key="1">
    <citation type="journal article" date="2019" name="Commun. Biol.">
        <title>The bagworm genome reveals a unique fibroin gene that provides high tensile strength.</title>
        <authorList>
            <person name="Kono N."/>
            <person name="Nakamura H."/>
            <person name="Ohtoshi R."/>
            <person name="Tomita M."/>
            <person name="Numata K."/>
            <person name="Arakawa K."/>
        </authorList>
    </citation>
    <scope>NUCLEOTIDE SEQUENCE [LARGE SCALE GENOMIC DNA]</scope>
</reference>
<sequence length="89" mass="9895">MYSKTKRRRAREAGGRTSKLALAGSVPAKIDKRGQIPDADSTSSSLKRKMMLFTGSLPLHYLLFNSGRENLRVGDRRPSCPMEASKLNE</sequence>
<name>A0A4C1X4X1_EUMVA</name>
<proteinExistence type="predicted"/>
<dbReference type="Proteomes" id="UP000299102">
    <property type="component" value="Unassembled WGS sequence"/>
</dbReference>
<dbReference type="EMBL" id="BGZK01000744">
    <property type="protein sequence ID" value="GBP58781.1"/>
    <property type="molecule type" value="Genomic_DNA"/>
</dbReference>
<organism evidence="2 3">
    <name type="scientific">Eumeta variegata</name>
    <name type="common">Bagworm moth</name>
    <name type="synonym">Eumeta japonica</name>
    <dbReference type="NCBI Taxonomy" id="151549"/>
    <lineage>
        <taxon>Eukaryota</taxon>
        <taxon>Metazoa</taxon>
        <taxon>Ecdysozoa</taxon>
        <taxon>Arthropoda</taxon>
        <taxon>Hexapoda</taxon>
        <taxon>Insecta</taxon>
        <taxon>Pterygota</taxon>
        <taxon>Neoptera</taxon>
        <taxon>Endopterygota</taxon>
        <taxon>Lepidoptera</taxon>
        <taxon>Glossata</taxon>
        <taxon>Ditrysia</taxon>
        <taxon>Tineoidea</taxon>
        <taxon>Psychidae</taxon>
        <taxon>Oiketicinae</taxon>
        <taxon>Eumeta</taxon>
    </lineage>
</organism>
<feature type="compositionally biased region" description="Basic residues" evidence="1">
    <location>
        <begin position="1"/>
        <end position="10"/>
    </location>
</feature>
<evidence type="ECO:0000256" key="1">
    <source>
        <dbReference type="SAM" id="MobiDB-lite"/>
    </source>
</evidence>
<protein>
    <submittedName>
        <fullName evidence="2">Uncharacterized protein</fullName>
    </submittedName>
</protein>